<dbReference type="InterPro" id="IPR017833">
    <property type="entry name" value="Hopanoid_synth-assoc_rSAM_HpnH"/>
</dbReference>
<dbReference type="NCBIfam" id="TIGR03470">
    <property type="entry name" value="HpnH"/>
    <property type="match status" value="1"/>
</dbReference>
<dbReference type="GO" id="GO:0046872">
    <property type="term" value="F:metal ion binding"/>
    <property type="evidence" value="ECO:0007669"/>
    <property type="project" value="UniProtKB-KW"/>
</dbReference>
<dbReference type="STRING" id="560819.SAMN05428998_101577"/>
<dbReference type="GO" id="GO:0003824">
    <property type="term" value="F:catalytic activity"/>
    <property type="evidence" value="ECO:0007669"/>
    <property type="project" value="InterPro"/>
</dbReference>
<sequence>MPVPLRQQLRVGAYIVKQRLTRTKRYPLVLMLEPLFRCNLACPGCGKIDYPDAILNRRLSVADCVEAVEECGAPIVSIPGGEPLLHKEIGEIVVELVKRKKFIYLCTNALLLEKKLHLFTPSPYLTFSVHLDGLKDEHDKAVNQKGVFDRAVKAIKLARSKGFRVNVNATLFDGLDPDRVAEFFDYVSSELDVEGITVSPGYAYERAPDQEHFLTRRKSKQLFRDVFARGKGKKWRFSQSTLFLDFLAGNQQYKCTPWGNPTRNVFGWQRPCYLLNEGYAPTFKALMEETEWESYGTGNYEKCADCMVHCGYEPTAVNDTVGNPLKALWVELRGVRTTGRFAADIPLEGQRKAEYVFDGLVTQAVQEIHSTKDQKAASGDGERAA</sequence>
<dbReference type="SFLD" id="SFLDG01067">
    <property type="entry name" value="SPASM/twitch_domain_containing"/>
    <property type="match status" value="1"/>
</dbReference>
<evidence type="ECO:0000313" key="8">
    <source>
        <dbReference type="Proteomes" id="UP000192917"/>
    </source>
</evidence>
<dbReference type="Proteomes" id="UP000192917">
    <property type="component" value="Unassembled WGS sequence"/>
</dbReference>
<dbReference type="AlphaFoldDB" id="A0A1Y6BAF3"/>
<keyword evidence="5" id="KW-0411">Iron-sulfur</keyword>
<gene>
    <name evidence="7" type="ORF">SAMN05428998_101577</name>
</gene>
<evidence type="ECO:0000259" key="6">
    <source>
        <dbReference type="PROSITE" id="PS51918"/>
    </source>
</evidence>
<dbReference type="CDD" id="cd01335">
    <property type="entry name" value="Radical_SAM"/>
    <property type="match status" value="1"/>
</dbReference>
<dbReference type="PANTHER" id="PTHR11228:SF22">
    <property type="entry name" value="PEPTIDE BIOSYNTHESIS PROTEIN YYDG-RELATED"/>
    <property type="match status" value="1"/>
</dbReference>
<evidence type="ECO:0000256" key="3">
    <source>
        <dbReference type="ARBA" id="ARBA00022723"/>
    </source>
</evidence>
<keyword evidence="8" id="KW-1185">Reference proteome</keyword>
<accession>A0A1Y6BAF3</accession>
<keyword evidence="2" id="KW-0949">S-adenosyl-L-methionine</keyword>
<dbReference type="InterPro" id="IPR022563">
    <property type="entry name" value="DUF3463"/>
</dbReference>
<evidence type="ECO:0000256" key="2">
    <source>
        <dbReference type="ARBA" id="ARBA00022691"/>
    </source>
</evidence>
<dbReference type="GO" id="GO:0051536">
    <property type="term" value="F:iron-sulfur cluster binding"/>
    <property type="evidence" value="ECO:0007669"/>
    <property type="project" value="UniProtKB-KW"/>
</dbReference>
<comment type="cofactor">
    <cofactor evidence="1">
        <name>[4Fe-4S] cluster</name>
        <dbReference type="ChEBI" id="CHEBI:49883"/>
    </cofactor>
</comment>
<organism evidence="7 8">
    <name type="scientific">Tistlia consotensis USBA 355</name>
    <dbReference type="NCBI Taxonomy" id="560819"/>
    <lineage>
        <taxon>Bacteria</taxon>
        <taxon>Pseudomonadati</taxon>
        <taxon>Pseudomonadota</taxon>
        <taxon>Alphaproteobacteria</taxon>
        <taxon>Rhodospirillales</taxon>
        <taxon>Rhodovibrionaceae</taxon>
        <taxon>Tistlia</taxon>
    </lineage>
</organism>
<dbReference type="Gene3D" id="3.20.20.70">
    <property type="entry name" value="Aldolase class I"/>
    <property type="match status" value="1"/>
</dbReference>
<evidence type="ECO:0000313" key="7">
    <source>
        <dbReference type="EMBL" id="SME93306.1"/>
    </source>
</evidence>
<dbReference type="Pfam" id="PF11946">
    <property type="entry name" value="DUF3463"/>
    <property type="match status" value="1"/>
</dbReference>
<dbReference type="SFLD" id="SFLDS00029">
    <property type="entry name" value="Radical_SAM"/>
    <property type="match status" value="1"/>
</dbReference>
<protein>
    <submittedName>
        <fullName evidence="7">Hopanoid biosynthesis associated radical SAM protein HpnH</fullName>
    </submittedName>
</protein>
<dbReference type="Pfam" id="PF04055">
    <property type="entry name" value="Radical_SAM"/>
    <property type="match status" value="1"/>
</dbReference>
<dbReference type="InterPro" id="IPR006638">
    <property type="entry name" value="Elp3/MiaA/NifB-like_rSAM"/>
</dbReference>
<dbReference type="PROSITE" id="PS51918">
    <property type="entry name" value="RADICAL_SAM"/>
    <property type="match status" value="1"/>
</dbReference>
<dbReference type="InterPro" id="IPR007197">
    <property type="entry name" value="rSAM"/>
</dbReference>
<dbReference type="SUPFAM" id="SSF102114">
    <property type="entry name" value="Radical SAM enzymes"/>
    <property type="match status" value="1"/>
</dbReference>
<reference evidence="7 8" key="1">
    <citation type="submission" date="2017-04" db="EMBL/GenBank/DDBJ databases">
        <authorList>
            <person name="Afonso C.L."/>
            <person name="Miller P.J."/>
            <person name="Scott M.A."/>
            <person name="Spackman E."/>
            <person name="Goraichik I."/>
            <person name="Dimitrov K.M."/>
            <person name="Suarez D.L."/>
            <person name="Swayne D.E."/>
        </authorList>
    </citation>
    <scope>NUCLEOTIDE SEQUENCE [LARGE SCALE GENOMIC DNA]</scope>
    <source>
        <strain evidence="7 8">USBA 355</strain>
    </source>
</reference>
<dbReference type="SMART" id="SM00729">
    <property type="entry name" value="Elp3"/>
    <property type="match status" value="1"/>
</dbReference>
<keyword evidence="3" id="KW-0479">Metal-binding</keyword>
<proteinExistence type="predicted"/>
<dbReference type="RefSeq" id="WP_085120905.1">
    <property type="nucleotide sequence ID" value="NZ_FWZX01000001.1"/>
</dbReference>
<dbReference type="PANTHER" id="PTHR11228">
    <property type="entry name" value="RADICAL SAM DOMAIN PROTEIN"/>
    <property type="match status" value="1"/>
</dbReference>
<dbReference type="SFLD" id="SFLDF00397">
    <property type="entry name" value="adenosyl-hopene_transferase"/>
    <property type="match status" value="1"/>
</dbReference>
<name>A0A1Y6BAF3_9PROT</name>
<dbReference type="InterPro" id="IPR050377">
    <property type="entry name" value="Radical_SAM_PqqE_MftC-like"/>
</dbReference>
<dbReference type="InterPro" id="IPR058240">
    <property type="entry name" value="rSAM_sf"/>
</dbReference>
<feature type="domain" description="Radical SAM core" evidence="6">
    <location>
        <begin position="22"/>
        <end position="229"/>
    </location>
</feature>
<evidence type="ECO:0000256" key="5">
    <source>
        <dbReference type="ARBA" id="ARBA00023014"/>
    </source>
</evidence>
<dbReference type="InterPro" id="IPR013785">
    <property type="entry name" value="Aldolase_TIM"/>
</dbReference>
<keyword evidence="4" id="KW-0408">Iron</keyword>
<evidence type="ECO:0000256" key="1">
    <source>
        <dbReference type="ARBA" id="ARBA00001966"/>
    </source>
</evidence>
<evidence type="ECO:0000256" key="4">
    <source>
        <dbReference type="ARBA" id="ARBA00023004"/>
    </source>
</evidence>
<dbReference type="EMBL" id="FWZX01000001">
    <property type="protein sequence ID" value="SME93306.1"/>
    <property type="molecule type" value="Genomic_DNA"/>
</dbReference>